<comment type="caution">
    <text evidence="1">The sequence shown here is derived from an EMBL/GenBank/DDBJ whole genome shotgun (WGS) entry which is preliminary data.</text>
</comment>
<evidence type="ECO:0000313" key="1">
    <source>
        <dbReference type="EMBL" id="KUM47816.1"/>
    </source>
</evidence>
<proteinExistence type="predicted"/>
<gene>
    <name evidence="1" type="ORF">ABT39_MTgene4810</name>
</gene>
<name>A0A101LYR0_PICGL</name>
<dbReference type="EMBL" id="LKAM01000006">
    <property type="protein sequence ID" value="KUM47816.1"/>
    <property type="molecule type" value="Genomic_DNA"/>
</dbReference>
<accession>A0A101LYR0</accession>
<sequence>MTIRINISLMKSSFFEGEIYFDQGPEIAYIKPIIWLGAGTLLSEGVSIFGSRARLSSEPA</sequence>
<reference evidence="1" key="1">
    <citation type="journal article" date="2015" name="Genome Biol. Evol.">
        <title>Organellar Genomes of White Spruce (Picea glauca): Assembly and Annotation.</title>
        <authorList>
            <person name="Jackman S.D."/>
            <person name="Warren R.L."/>
            <person name="Gibb E.A."/>
            <person name="Vandervalk B.P."/>
            <person name="Mohamadi H."/>
            <person name="Chu J."/>
            <person name="Raymond A."/>
            <person name="Pleasance S."/>
            <person name="Coope R."/>
            <person name="Wildung M.R."/>
            <person name="Ritland C.E."/>
            <person name="Bousquet J."/>
            <person name="Jones S.J."/>
            <person name="Bohlmann J."/>
            <person name="Birol I."/>
        </authorList>
    </citation>
    <scope>NUCLEOTIDE SEQUENCE [LARGE SCALE GENOMIC DNA]</scope>
    <source>
        <tissue evidence="1">Flushing bud</tissue>
    </source>
</reference>
<keyword evidence="1" id="KW-0496">Mitochondrion</keyword>
<organism evidence="1">
    <name type="scientific">Picea glauca</name>
    <name type="common">White spruce</name>
    <name type="synonym">Pinus glauca</name>
    <dbReference type="NCBI Taxonomy" id="3330"/>
    <lineage>
        <taxon>Eukaryota</taxon>
        <taxon>Viridiplantae</taxon>
        <taxon>Streptophyta</taxon>
        <taxon>Embryophyta</taxon>
        <taxon>Tracheophyta</taxon>
        <taxon>Spermatophyta</taxon>
        <taxon>Pinopsida</taxon>
        <taxon>Pinidae</taxon>
        <taxon>Conifers I</taxon>
        <taxon>Pinales</taxon>
        <taxon>Pinaceae</taxon>
        <taxon>Picea</taxon>
    </lineage>
</organism>
<geneLocation type="mitochondrion" evidence="1"/>
<dbReference type="AlphaFoldDB" id="A0A101LYR0"/>
<protein>
    <submittedName>
        <fullName evidence="1">Uncharacterized protein</fullName>
    </submittedName>
</protein>